<comment type="caution">
    <text evidence="14">The sequence shown here is derived from an EMBL/GenBank/DDBJ whole genome shotgun (WGS) entry which is preliminary data.</text>
</comment>
<dbReference type="FunCoup" id="A0A409WQ31">
    <property type="interactions" value="469"/>
</dbReference>
<keyword evidence="2" id="KW-0723">Serine/threonine-protein kinase</keyword>
<evidence type="ECO:0000313" key="14">
    <source>
        <dbReference type="EMBL" id="PPQ80603.1"/>
    </source>
</evidence>
<dbReference type="InParanoid" id="A0A409WQ31"/>
<dbReference type="Pfam" id="PF00498">
    <property type="entry name" value="FHA"/>
    <property type="match status" value="1"/>
</dbReference>
<evidence type="ECO:0000256" key="4">
    <source>
        <dbReference type="ARBA" id="ARBA00022741"/>
    </source>
</evidence>
<keyword evidence="15" id="KW-1185">Reference proteome</keyword>
<name>A0A409WQ31_PSICY</name>
<feature type="region of interest" description="Disordered" evidence="11">
    <location>
        <begin position="1"/>
        <end position="29"/>
    </location>
</feature>
<feature type="compositionally biased region" description="Polar residues" evidence="11">
    <location>
        <begin position="517"/>
        <end position="530"/>
    </location>
</feature>
<dbReference type="InterPro" id="IPR011009">
    <property type="entry name" value="Kinase-like_dom_sf"/>
</dbReference>
<comment type="similarity">
    <text evidence="1">Belongs to the protein kinase superfamily. CAMK Ser/Thr protein kinase family. CHEK2 subfamily.</text>
</comment>
<evidence type="ECO:0000256" key="8">
    <source>
        <dbReference type="PIRSR" id="PIRSR630616-2"/>
    </source>
</evidence>
<dbReference type="GO" id="GO:0005524">
    <property type="term" value="F:ATP binding"/>
    <property type="evidence" value="ECO:0007669"/>
    <property type="project" value="UniProtKB-UniRule"/>
</dbReference>
<reference evidence="14 15" key="1">
    <citation type="journal article" date="2018" name="Evol. Lett.">
        <title>Horizontal gene cluster transfer increased hallucinogenic mushroom diversity.</title>
        <authorList>
            <person name="Reynolds H.T."/>
            <person name="Vijayakumar V."/>
            <person name="Gluck-Thaler E."/>
            <person name="Korotkin H.B."/>
            <person name="Matheny P.B."/>
            <person name="Slot J.C."/>
        </authorList>
    </citation>
    <scope>NUCLEOTIDE SEQUENCE [LARGE SCALE GENOMIC DNA]</scope>
    <source>
        <strain evidence="14 15">2631</strain>
    </source>
</reference>
<dbReference type="Proteomes" id="UP000283269">
    <property type="component" value="Unassembled WGS sequence"/>
</dbReference>
<evidence type="ECO:0000256" key="1">
    <source>
        <dbReference type="ARBA" id="ARBA00005575"/>
    </source>
</evidence>
<feature type="cross-link" description="Glycyl lysine isopeptide (Lys-Gly) (interchain with G-Cter in SUMO2)" evidence="9">
    <location>
        <position position="296"/>
    </location>
</feature>
<dbReference type="STRING" id="93625.A0A409WQ31"/>
<feature type="region of interest" description="Disordered" evidence="11">
    <location>
        <begin position="566"/>
        <end position="623"/>
    </location>
</feature>
<dbReference type="Gene3D" id="2.60.200.20">
    <property type="match status" value="1"/>
</dbReference>
<dbReference type="EMBL" id="NHYD01003320">
    <property type="protein sequence ID" value="PPQ80603.1"/>
    <property type="molecule type" value="Genomic_DNA"/>
</dbReference>
<evidence type="ECO:0000256" key="6">
    <source>
        <dbReference type="ARBA" id="ARBA00022840"/>
    </source>
</evidence>
<dbReference type="OrthoDB" id="10252171at2759"/>
<feature type="compositionally biased region" description="Basic residues" evidence="11">
    <location>
        <begin position="608"/>
        <end position="623"/>
    </location>
</feature>
<feature type="active site" description="Proton acceptor" evidence="7">
    <location>
        <position position="294"/>
    </location>
</feature>
<sequence>MDDVETGYAVSENDNASEDSQSQSVEPDLPPETISELWGYLQPCGPGPSRILFPKAVCRWSFGRKRDNNINSIVLEALKISSQHCVITYQGNNKVTVLDMSSNGTWINGKKIGKGNTVELFNGNEICFGTTIPQPENGGIFPGYIYNHSADGLPSGDFYDNFKLGFQLGKGAFAAVHAVTHKSTGMKFAVKVISQHNLHRSLLSASARLQTNTRIMREISLMKQLEHPNICKLMQVYCDESAVIYLILELVNGGDLLSLIHERGRLAERHARDITYQICDAMAYIHDQGIVHRDLKPENILVTKEDHPIAKVADFGVAKLVDGMEMLRTICGTPYYIAPELDDPNQVDGYDHKVDSWLSGSQPFDIDDEAKFKARVVNWGVLARIKGLDRPALRFVHELLQKDPRVRLALSDAHDHYWLKDHIPYHHNIAALYRSARKLQYNAAQEGVNPAAPITELVEDEQLLHDEPMMVFLAADPDAPPQAHAPLQRRITVLAKAAEGGLPIRQPSLQMIANVSRQTGYSSTGPSGTPANDEGRNKRSLVPILEEASQITSGDVEMIAANPVKTPRPARKRARVTFGSPKKASASYRAVEDVPMESPVKAPPAKPIARRSSRIRKVNGRRH</sequence>
<feature type="binding site" evidence="8">
    <location>
        <position position="314"/>
    </location>
    <ligand>
        <name>ATP</name>
        <dbReference type="ChEBI" id="CHEBI:30616"/>
    </ligand>
</feature>
<dbReference type="SUPFAM" id="SSF49879">
    <property type="entry name" value="SMAD/FHA domain"/>
    <property type="match status" value="1"/>
</dbReference>
<evidence type="ECO:0000259" key="12">
    <source>
        <dbReference type="PROSITE" id="PS50006"/>
    </source>
</evidence>
<dbReference type="SMART" id="SM00240">
    <property type="entry name" value="FHA"/>
    <property type="match status" value="1"/>
</dbReference>
<organism evidence="14 15">
    <name type="scientific">Psilocybe cyanescens</name>
    <dbReference type="NCBI Taxonomy" id="93625"/>
    <lineage>
        <taxon>Eukaryota</taxon>
        <taxon>Fungi</taxon>
        <taxon>Dikarya</taxon>
        <taxon>Basidiomycota</taxon>
        <taxon>Agaricomycotina</taxon>
        <taxon>Agaricomycetes</taxon>
        <taxon>Agaricomycetidae</taxon>
        <taxon>Agaricales</taxon>
        <taxon>Agaricineae</taxon>
        <taxon>Strophariaceae</taxon>
        <taxon>Psilocybe</taxon>
    </lineage>
</organism>
<accession>A0A409WQ31</accession>
<dbReference type="SUPFAM" id="SSF56112">
    <property type="entry name" value="Protein kinase-like (PK-like)"/>
    <property type="match status" value="1"/>
</dbReference>
<evidence type="ECO:0000256" key="5">
    <source>
        <dbReference type="ARBA" id="ARBA00022777"/>
    </source>
</evidence>
<dbReference type="Gene3D" id="1.10.510.10">
    <property type="entry name" value="Transferase(Phosphotransferase) domain 1"/>
    <property type="match status" value="1"/>
</dbReference>
<evidence type="ECO:0000256" key="7">
    <source>
        <dbReference type="PIRSR" id="PIRSR630616-1"/>
    </source>
</evidence>
<dbReference type="InterPro" id="IPR008984">
    <property type="entry name" value="SMAD_FHA_dom_sf"/>
</dbReference>
<feature type="binding site" evidence="8">
    <location>
        <begin position="298"/>
        <end position="299"/>
    </location>
    <ligand>
        <name>ATP</name>
        <dbReference type="ChEBI" id="CHEBI:30616"/>
    </ligand>
</feature>
<keyword evidence="3" id="KW-0808">Transferase</keyword>
<dbReference type="CDD" id="cd00060">
    <property type="entry name" value="FHA"/>
    <property type="match status" value="1"/>
</dbReference>
<evidence type="ECO:0000259" key="13">
    <source>
        <dbReference type="PROSITE" id="PS50011"/>
    </source>
</evidence>
<dbReference type="InterPro" id="IPR030616">
    <property type="entry name" value="Aur-like"/>
</dbReference>
<dbReference type="PROSITE" id="PS50011">
    <property type="entry name" value="PROTEIN_KINASE_DOM"/>
    <property type="match status" value="1"/>
</dbReference>
<dbReference type="InterPro" id="IPR017441">
    <property type="entry name" value="Protein_kinase_ATP_BS"/>
</dbReference>
<feature type="binding site" evidence="8 10">
    <location>
        <position position="191"/>
    </location>
    <ligand>
        <name>ATP</name>
        <dbReference type="ChEBI" id="CHEBI:30616"/>
    </ligand>
</feature>
<evidence type="ECO:0000313" key="15">
    <source>
        <dbReference type="Proteomes" id="UP000283269"/>
    </source>
</evidence>
<dbReference type="GO" id="GO:0004674">
    <property type="term" value="F:protein serine/threonine kinase activity"/>
    <property type="evidence" value="ECO:0007669"/>
    <property type="project" value="UniProtKB-KW"/>
</dbReference>
<dbReference type="PROSITE" id="PS50006">
    <property type="entry name" value="FHA_DOMAIN"/>
    <property type="match status" value="1"/>
</dbReference>
<dbReference type="InterPro" id="IPR008271">
    <property type="entry name" value="Ser/Thr_kinase_AS"/>
</dbReference>
<proteinExistence type="inferred from homology"/>
<dbReference type="AlphaFoldDB" id="A0A409WQ31"/>
<feature type="compositionally biased region" description="Polar residues" evidence="11">
    <location>
        <begin position="12"/>
        <end position="25"/>
    </location>
</feature>
<dbReference type="PROSITE" id="PS00108">
    <property type="entry name" value="PROTEIN_KINASE_ST"/>
    <property type="match status" value="1"/>
</dbReference>
<dbReference type="PROSITE" id="PS00107">
    <property type="entry name" value="PROTEIN_KINASE_ATP"/>
    <property type="match status" value="1"/>
</dbReference>
<feature type="domain" description="Protein kinase" evidence="13">
    <location>
        <begin position="162"/>
        <end position="419"/>
    </location>
</feature>
<dbReference type="PANTHER" id="PTHR24350">
    <property type="entry name" value="SERINE/THREONINE-PROTEIN KINASE IAL-RELATED"/>
    <property type="match status" value="1"/>
</dbReference>
<keyword evidence="5" id="KW-0418">Kinase</keyword>
<evidence type="ECO:0000256" key="10">
    <source>
        <dbReference type="PROSITE-ProRule" id="PRU10141"/>
    </source>
</evidence>
<gene>
    <name evidence="14" type="ORF">CVT25_001565</name>
</gene>
<dbReference type="Pfam" id="PF00069">
    <property type="entry name" value="Pkinase"/>
    <property type="match status" value="1"/>
</dbReference>
<dbReference type="InterPro" id="IPR000719">
    <property type="entry name" value="Prot_kinase_dom"/>
</dbReference>
<evidence type="ECO:0000256" key="3">
    <source>
        <dbReference type="ARBA" id="ARBA00022679"/>
    </source>
</evidence>
<keyword evidence="4 8" id="KW-0547">Nucleotide-binding</keyword>
<keyword evidence="6 8" id="KW-0067">ATP-binding</keyword>
<dbReference type="InterPro" id="IPR000253">
    <property type="entry name" value="FHA_dom"/>
</dbReference>
<dbReference type="SMART" id="SM00220">
    <property type="entry name" value="S_TKc"/>
    <property type="match status" value="1"/>
</dbReference>
<evidence type="ECO:0000256" key="2">
    <source>
        <dbReference type="ARBA" id="ARBA00022527"/>
    </source>
</evidence>
<feature type="region of interest" description="Disordered" evidence="11">
    <location>
        <begin position="517"/>
        <end position="536"/>
    </location>
</feature>
<feature type="domain" description="FHA" evidence="12">
    <location>
        <begin position="60"/>
        <end position="112"/>
    </location>
</feature>
<evidence type="ECO:0000256" key="11">
    <source>
        <dbReference type="SAM" id="MobiDB-lite"/>
    </source>
</evidence>
<protein>
    <submittedName>
        <fullName evidence="14">Uncharacterized protein</fullName>
    </submittedName>
</protein>
<dbReference type="FunFam" id="1.10.510.10:FF:000571">
    <property type="entry name" value="Maternal embryonic leucine zipper kinase"/>
    <property type="match status" value="1"/>
</dbReference>
<dbReference type="FunFam" id="3.30.200.20:FF:000042">
    <property type="entry name" value="Aurora kinase A"/>
    <property type="match status" value="1"/>
</dbReference>
<evidence type="ECO:0000256" key="9">
    <source>
        <dbReference type="PIRSR" id="PIRSR630616-3"/>
    </source>
</evidence>